<dbReference type="GO" id="GO:0008882">
    <property type="term" value="F:[glutamate-ammonia-ligase] adenylyltransferase activity"/>
    <property type="evidence" value="ECO:0007669"/>
    <property type="project" value="InterPro"/>
</dbReference>
<dbReference type="Gene3D" id="1.20.120.330">
    <property type="entry name" value="Nucleotidyltransferases domain 2"/>
    <property type="match status" value="2"/>
</dbReference>
<sequence length="977" mass="105157">MSWVLREGFTEGRRAAGCIADLAALLDRDDLPHHLGLARALGRAADPDRAALAAVRIAEAADAGQRRTWAQRIDAADPTSVEGSAARLVAVLGASRALGDHLVRHPEQLDLFTDPELPDEQESREVLRDAVESALEAGESGDDALRVAYRGQVLRIAGIDLTAPDPTEVVDRVAAALADLAGAALEAALVIARHEVQDADDVRLAVIAMGKTGGRELNYVSDVDVIFVAEPAEGVEEGHALQVGARLATRLMSACGASTAEGTLWPVDAALRPEGKAGPLVRTLESFSQYYERWASTWEFQALLKARPVAGDTDLGQAFVGLVDPLVWQVSHRDGFVEGVQRMRRRVEAHIPAAEAKRQLKLGAGGLRDIEFSVQLLQLVHGRVDEGLRTGSTLPGLAALAAGGYVARSDAAVLDPAYRLLRSLEHRIQLDRLRRSHLVPTDPDDLRRLGRSMGWSKDPAQEVERRWGEVSKEVRRLHERLFYRPVLAALSDLTASQARMTPEAVTERLAALGFADPAGSVRHLEALTKGVSRTAAIQRQLLPAMLGWFASWPAPDAGLLAFRRISESLGGTHWYMAMLRDEGHAAERYAHVLSASRYLTSLLERGPEAVRLLGEPEALAPTEREKILSRMSSAAKRAESVEGAAQAARVLRRTEILRMGIGSLTGTLDGAQVSAGLTAAAEALLEAVLLRALDGDATGVAVIGLGRLGGAEMGFASDADLFVVHDDAPGRAEAATAALKTLRTTLAGGSEPPLEIDIDLRPEGKSGPTVRGIASLAEYYARWSSAWEAQALVRARPVAGDPALAGRVMELIDPLRWPEGGLVESAVREMRVLKARMEAERIPRGGDPKLHLKLGRGGLSDVEWTVQMLQMQHAAAEESLRTTSTVEALAALQELGHVTGADAEALRGAWTLASDVRDASMLWRGRATDSLPTDPRDREGVSRAMGRPAGAGPELTEEYLRQARRARAMVERLFYDS</sequence>
<dbReference type="SUPFAM" id="SSF81593">
    <property type="entry name" value="Nucleotidyltransferase substrate binding subunit/domain"/>
    <property type="match status" value="2"/>
</dbReference>
<evidence type="ECO:0000256" key="7">
    <source>
        <dbReference type="SAM" id="MobiDB-lite"/>
    </source>
</evidence>
<dbReference type="GO" id="GO:0000820">
    <property type="term" value="P:regulation of glutamine family amino acid metabolic process"/>
    <property type="evidence" value="ECO:0007669"/>
    <property type="project" value="TreeGrafter"/>
</dbReference>
<dbReference type="NCBIfam" id="NF010707">
    <property type="entry name" value="PRK14109.1"/>
    <property type="match status" value="1"/>
</dbReference>
<feature type="domain" description="PII-uridylyltransferase/Glutamine-synthetase adenylyltransferase" evidence="9">
    <location>
        <begin position="849"/>
        <end position="974"/>
    </location>
</feature>
<dbReference type="HOGENOM" id="CLU_006233_1_0_11"/>
<dbReference type="GO" id="GO:0005524">
    <property type="term" value="F:ATP binding"/>
    <property type="evidence" value="ECO:0007669"/>
    <property type="project" value="UniProtKB-KW"/>
</dbReference>
<dbReference type="GO" id="GO:0005829">
    <property type="term" value="C:cytosol"/>
    <property type="evidence" value="ECO:0007669"/>
    <property type="project" value="TreeGrafter"/>
</dbReference>
<keyword evidence="4" id="KW-0067">ATP-binding</keyword>
<keyword evidence="11" id="KW-1185">Reference proteome</keyword>
<keyword evidence="6" id="KW-0511">Multifunctional enzyme</keyword>
<evidence type="ECO:0000256" key="3">
    <source>
        <dbReference type="ARBA" id="ARBA00022741"/>
    </source>
</evidence>
<dbReference type="KEGG" id="kse:Ksed_12220"/>
<protein>
    <submittedName>
        <fullName evidence="10">Glutamine synthetase adenylyltransferase</fullName>
    </submittedName>
</protein>
<feature type="domain" description="PII-uridylyltransferase/Glutamine-synthetase adenylyltransferase" evidence="9">
    <location>
        <begin position="342"/>
        <end position="482"/>
    </location>
</feature>
<gene>
    <name evidence="10" type="ordered locus">Ksed_12220</name>
</gene>
<feature type="domain" description="Glutamate-ammonia ligase adenylyltransferase repeated" evidence="8">
    <location>
        <begin position="588"/>
        <end position="805"/>
    </location>
</feature>
<evidence type="ECO:0000256" key="2">
    <source>
        <dbReference type="ARBA" id="ARBA00022695"/>
    </source>
</evidence>
<keyword evidence="3" id="KW-0547">Nucleotide-binding</keyword>
<dbReference type="InterPro" id="IPR043519">
    <property type="entry name" value="NT_sf"/>
</dbReference>
<evidence type="ECO:0000313" key="10">
    <source>
        <dbReference type="EMBL" id="ACV06257.1"/>
    </source>
</evidence>
<accession>C7NHA0</accession>
<proteinExistence type="predicted"/>
<reference evidence="10 11" key="1">
    <citation type="journal article" date="2009" name="Stand. Genomic Sci.">
        <title>Complete genome sequence of Kytococcus sedentarius type strain (541).</title>
        <authorList>
            <person name="Sims D."/>
            <person name="Brettin T."/>
            <person name="Detter J.C."/>
            <person name="Han C."/>
            <person name="Lapidus A."/>
            <person name="Copeland A."/>
            <person name="Glavina Del Rio T."/>
            <person name="Nolan M."/>
            <person name="Chen F."/>
            <person name="Lucas S."/>
            <person name="Tice H."/>
            <person name="Cheng J.F."/>
            <person name="Bruce D."/>
            <person name="Goodwin L."/>
            <person name="Pitluck S."/>
            <person name="Ovchinnikova G."/>
            <person name="Pati A."/>
            <person name="Ivanova N."/>
            <person name="Mavrommatis K."/>
            <person name="Chen A."/>
            <person name="Palaniappan K."/>
            <person name="D'haeseleer P."/>
            <person name="Chain P."/>
            <person name="Bristow J."/>
            <person name="Eisen J.A."/>
            <person name="Markowitz V."/>
            <person name="Hugenholtz P."/>
            <person name="Schneider S."/>
            <person name="Goker M."/>
            <person name="Pukall R."/>
            <person name="Kyrpides N.C."/>
            <person name="Klenk H.P."/>
        </authorList>
    </citation>
    <scope>NUCLEOTIDE SEQUENCE [LARGE SCALE GENOMIC DNA]</scope>
    <source>
        <strain evidence="11">ATCC 14392 / DSM 20547 / JCM 11482 / CCUG 33030 / NBRC 15357 / NCTC 11040 / CCM 314 / 541</strain>
    </source>
</reference>
<dbReference type="Gene3D" id="3.30.460.10">
    <property type="entry name" value="Beta Polymerase, domain 2"/>
    <property type="match status" value="2"/>
</dbReference>
<dbReference type="AlphaFoldDB" id="C7NHA0"/>
<dbReference type="Proteomes" id="UP000006666">
    <property type="component" value="Chromosome"/>
</dbReference>
<name>C7NHA0_KYTSD</name>
<dbReference type="InterPro" id="IPR023057">
    <property type="entry name" value="GlnE"/>
</dbReference>
<dbReference type="STRING" id="478801.Ksed_12220"/>
<evidence type="ECO:0000256" key="4">
    <source>
        <dbReference type="ARBA" id="ARBA00022840"/>
    </source>
</evidence>
<dbReference type="PANTHER" id="PTHR30621">
    <property type="entry name" value="GLUTAMINE SYNTHETASE ADENYLYLTRANSFERASE"/>
    <property type="match status" value="1"/>
</dbReference>
<dbReference type="eggNOG" id="COG1391">
    <property type="taxonomic scope" value="Bacteria"/>
</dbReference>
<evidence type="ECO:0000256" key="5">
    <source>
        <dbReference type="ARBA" id="ARBA00022842"/>
    </source>
</evidence>
<dbReference type="PANTHER" id="PTHR30621:SF0">
    <property type="entry name" value="BIFUNCTIONAL GLUTAMINE SYNTHETASE ADENYLYLTRANSFERASE_ADENYLYL-REMOVING ENZYME"/>
    <property type="match status" value="1"/>
</dbReference>
<dbReference type="EMBL" id="CP001686">
    <property type="protein sequence ID" value="ACV06257.1"/>
    <property type="molecule type" value="Genomic_DNA"/>
</dbReference>
<dbReference type="Pfam" id="PF03710">
    <property type="entry name" value="GlnE"/>
    <property type="match status" value="2"/>
</dbReference>
<dbReference type="InterPro" id="IPR005190">
    <property type="entry name" value="GlnE_rpt_dom"/>
</dbReference>
<evidence type="ECO:0000256" key="1">
    <source>
        <dbReference type="ARBA" id="ARBA00022679"/>
    </source>
</evidence>
<keyword evidence="1" id="KW-0808">Transferase</keyword>
<evidence type="ECO:0000256" key="6">
    <source>
        <dbReference type="ARBA" id="ARBA00023268"/>
    </source>
</evidence>
<dbReference type="SUPFAM" id="SSF81301">
    <property type="entry name" value="Nucleotidyltransferase"/>
    <property type="match status" value="2"/>
</dbReference>
<evidence type="ECO:0000313" key="11">
    <source>
        <dbReference type="Proteomes" id="UP000006666"/>
    </source>
</evidence>
<evidence type="ECO:0000259" key="8">
    <source>
        <dbReference type="Pfam" id="PF03710"/>
    </source>
</evidence>
<keyword evidence="5" id="KW-0460">Magnesium</keyword>
<evidence type="ECO:0000259" key="9">
    <source>
        <dbReference type="Pfam" id="PF08335"/>
    </source>
</evidence>
<keyword evidence="2 10" id="KW-0548">Nucleotidyltransferase</keyword>
<feature type="domain" description="Glutamate-ammonia ligase adenylyltransferase repeated" evidence="8">
    <location>
        <begin position="86"/>
        <end position="319"/>
    </location>
</feature>
<dbReference type="Pfam" id="PF08335">
    <property type="entry name" value="GlnD_UR_UTase"/>
    <property type="match status" value="2"/>
</dbReference>
<organism evidence="10 11">
    <name type="scientific">Kytococcus sedentarius (strain ATCC 14392 / DSM 20547 / JCM 11482 / CCUG 33030 / NBRC 15357 / NCTC 11040 / CCM 314 / 541)</name>
    <name type="common">Micrococcus sedentarius</name>
    <dbReference type="NCBI Taxonomy" id="478801"/>
    <lineage>
        <taxon>Bacteria</taxon>
        <taxon>Bacillati</taxon>
        <taxon>Actinomycetota</taxon>
        <taxon>Actinomycetes</taxon>
        <taxon>Micrococcales</taxon>
        <taxon>Kytococcaceae</taxon>
        <taxon>Kytococcus</taxon>
    </lineage>
</organism>
<dbReference type="CDD" id="cd05401">
    <property type="entry name" value="NT_GlnE_GlnD_like"/>
    <property type="match status" value="2"/>
</dbReference>
<feature type="region of interest" description="Disordered" evidence="7">
    <location>
        <begin position="927"/>
        <end position="953"/>
    </location>
</feature>
<dbReference type="InterPro" id="IPR013546">
    <property type="entry name" value="PII_UdlTrfase/GS_AdlTrfase"/>
</dbReference>